<keyword evidence="2" id="KW-0472">Membrane</keyword>
<evidence type="ECO:0000256" key="2">
    <source>
        <dbReference type="SAM" id="Phobius"/>
    </source>
</evidence>
<feature type="transmembrane region" description="Helical" evidence="2">
    <location>
        <begin position="176"/>
        <end position="196"/>
    </location>
</feature>
<reference evidence="3 4" key="1">
    <citation type="submission" date="2018-11" db="EMBL/GenBank/DDBJ databases">
        <title>Whole genome sequence of Streptomyces paromomycinus NBRC 15454(T).</title>
        <authorList>
            <person name="Komaki H."/>
            <person name="Tamura T."/>
        </authorList>
    </citation>
    <scope>NUCLEOTIDE SEQUENCE [LARGE SCALE GENOMIC DNA]</scope>
    <source>
        <strain evidence="3 4">NBRC 15454</strain>
    </source>
</reference>
<keyword evidence="2" id="KW-1133">Transmembrane helix</keyword>
<keyword evidence="4" id="KW-1185">Reference proteome</keyword>
<feature type="compositionally biased region" description="Basic and acidic residues" evidence="1">
    <location>
        <begin position="1"/>
        <end position="22"/>
    </location>
</feature>
<proteinExistence type="predicted"/>
<feature type="region of interest" description="Disordered" evidence="1">
    <location>
        <begin position="1"/>
        <end position="62"/>
    </location>
</feature>
<accession>A0A401VVB5</accession>
<dbReference type="EMBL" id="BHZD01000001">
    <property type="protein sequence ID" value="GCD41015.1"/>
    <property type="molecule type" value="Genomic_DNA"/>
</dbReference>
<feature type="transmembrane region" description="Helical" evidence="2">
    <location>
        <begin position="90"/>
        <end position="110"/>
    </location>
</feature>
<evidence type="ECO:0000256" key="1">
    <source>
        <dbReference type="SAM" id="MobiDB-lite"/>
    </source>
</evidence>
<dbReference type="AlphaFoldDB" id="A0A401VVB5"/>
<protein>
    <submittedName>
        <fullName evidence="3">Uncharacterized protein</fullName>
    </submittedName>
</protein>
<dbReference type="Proteomes" id="UP000286746">
    <property type="component" value="Unassembled WGS sequence"/>
</dbReference>
<name>A0A401VVB5_STREY</name>
<evidence type="ECO:0000313" key="3">
    <source>
        <dbReference type="EMBL" id="GCD41015.1"/>
    </source>
</evidence>
<sequence>MGLPRREHGLPRRGRDVADTKRRLSRAGRRPPSPERGPSGPGRRPASTGRTGDGAPERASGLPARTGRALLAQWHRVAGPTWTALCRRRLAAVPLTAASVVLVIVFHVLALTDAGERLVWSAGGVRADVPVWLVLLRLPLSLFAPAPGLPWWGALLQVAVIFGVAECVLGTLRTLTVSLVVTAAATFFARFLLTLGPGHVLAVPPAEAMLADTGPSAAVLGLLICTGRACRAPVLSMGTVVTFSLECVLTVTLSSRAHLGGIAAALLCAAVACRPPARAAPLPAAPVTAGQDAVG</sequence>
<comment type="caution">
    <text evidence="3">The sequence shown here is derived from an EMBL/GenBank/DDBJ whole genome shotgun (WGS) entry which is preliminary data.</text>
</comment>
<feature type="compositionally biased region" description="Low complexity" evidence="1">
    <location>
        <begin position="36"/>
        <end position="50"/>
    </location>
</feature>
<organism evidence="3 4">
    <name type="scientific">Streptomyces paromomycinus</name>
    <name type="common">Streptomyces rimosus subsp. paromomycinus</name>
    <dbReference type="NCBI Taxonomy" id="92743"/>
    <lineage>
        <taxon>Bacteria</taxon>
        <taxon>Bacillati</taxon>
        <taxon>Actinomycetota</taxon>
        <taxon>Actinomycetes</taxon>
        <taxon>Kitasatosporales</taxon>
        <taxon>Streptomycetaceae</taxon>
        <taxon>Streptomyces</taxon>
    </lineage>
</organism>
<keyword evidence="2" id="KW-0812">Transmembrane</keyword>
<feature type="transmembrane region" description="Helical" evidence="2">
    <location>
        <begin position="149"/>
        <end position="169"/>
    </location>
</feature>
<evidence type="ECO:0000313" key="4">
    <source>
        <dbReference type="Proteomes" id="UP000286746"/>
    </source>
</evidence>
<gene>
    <name evidence="3" type="ORF">GKJPGBOP_00668</name>
</gene>
<dbReference type="RefSeq" id="WP_125051680.1">
    <property type="nucleotide sequence ID" value="NZ_BHZD01000001.1"/>
</dbReference>